<dbReference type="SUPFAM" id="SSF88946">
    <property type="entry name" value="Sigma2 domain of RNA polymerase sigma factors"/>
    <property type="match status" value="1"/>
</dbReference>
<evidence type="ECO:0000256" key="3">
    <source>
        <dbReference type="ARBA" id="ARBA00023082"/>
    </source>
</evidence>
<gene>
    <name evidence="7" type="ORF">VP395_08055</name>
</gene>
<dbReference type="EMBL" id="JAZHYP010000003">
    <property type="protein sequence ID" value="MEN3323677.1"/>
    <property type="molecule type" value="Genomic_DNA"/>
</dbReference>
<evidence type="ECO:0000313" key="8">
    <source>
        <dbReference type="Proteomes" id="UP001416393"/>
    </source>
</evidence>
<dbReference type="InterPro" id="IPR036388">
    <property type="entry name" value="WH-like_DNA-bd_sf"/>
</dbReference>
<dbReference type="InterPro" id="IPR013324">
    <property type="entry name" value="RNA_pol_sigma_r3/r4-like"/>
</dbReference>
<dbReference type="InterPro" id="IPR013325">
    <property type="entry name" value="RNA_pol_sigma_r2"/>
</dbReference>
<feature type="domain" description="RNA polymerase sigma factor 70 region 4 type 2" evidence="6">
    <location>
        <begin position="117"/>
        <end position="167"/>
    </location>
</feature>
<comment type="similarity">
    <text evidence="1">Belongs to the sigma-70 factor family. ECF subfamily.</text>
</comment>
<evidence type="ECO:0000259" key="6">
    <source>
        <dbReference type="Pfam" id="PF08281"/>
    </source>
</evidence>
<dbReference type="Gene3D" id="1.10.10.10">
    <property type="entry name" value="Winged helix-like DNA-binding domain superfamily/Winged helix DNA-binding domain"/>
    <property type="match status" value="1"/>
</dbReference>
<keyword evidence="3" id="KW-0731">Sigma factor</keyword>
<dbReference type="NCBIfam" id="TIGR02985">
    <property type="entry name" value="Sig70_bacteroi1"/>
    <property type="match status" value="1"/>
</dbReference>
<evidence type="ECO:0000256" key="2">
    <source>
        <dbReference type="ARBA" id="ARBA00023015"/>
    </source>
</evidence>
<dbReference type="PANTHER" id="PTHR43133">
    <property type="entry name" value="RNA POLYMERASE ECF-TYPE SIGMA FACTO"/>
    <property type="match status" value="1"/>
</dbReference>
<comment type="caution">
    <text evidence="7">The sequence shown here is derived from an EMBL/GenBank/DDBJ whole genome shotgun (WGS) entry which is preliminary data.</text>
</comment>
<evidence type="ECO:0000256" key="4">
    <source>
        <dbReference type="ARBA" id="ARBA00023163"/>
    </source>
</evidence>
<sequence length="183" mass="21348">MNPNSEPYQLTLKEYKNTFDSLYTLLCLFANKYLNDLEASKDIVQIVFIKIWEDNIEFRSEENIKSYLYTSVKNKSLDYIKSKRVKSTEKLSSLKIEDIETEPFYLREVVVLETHSIVEEAIKTLPKKCAQIIRLSINNFTNPEIATELGISINTVKAQKKIAYKKLKPILKDYFILIAFVFS</sequence>
<dbReference type="RefSeq" id="WP_346241325.1">
    <property type="nucleotide sequence ID" value="NZ_JAZHYP010000003.1"/>
</dbReference>
<dbReference type="InterPro" id="IPR007627">
    <property type="entry name" value="RNA_pol_sigma70_r2"/>
</dbReference>
<dbReference type="InterPro" id="IPR013249">
    <property type="entry name" value="RNA_pol_sigma70_r4_t2"/>
</dbReference>
<evidence type="ECO:0000313" key="7">
    <source>
        <dbReference type="EMBL" id="MEN3323677.1"/>
    </source>
</evidence>
<dbReference type="Gene3D" id="1.10.1740.10">
    <property type="match status" value="1"/>
</dbReference>
<organism evidence="7 8">
    <name type="scientific">Mariniflexile soesokkakense</name>
    <dbReference type="NCBI Taxonomy" id="1343160"/>
    <lineage>
        <taxon>Bacteria</taxon>
        <taxon>Pseudomonadati</taxon>
        <taxon>Bacteroidota</taxon>
        <taxon>Flavobacteriia</taxon>
        <taxon>Flavobacteriales</taxon>
        <taxon>Flavobacteriaceae</taxon>
        <taxon>Mariniflexile</taxon>
    </lineage>
</organism>
<dbReference type="SUPFAM" id="SSF88659">
    <property type="entry name" value="Sigma3 and sigma4 domains of RNA polymerase sigma factors"/>
    <property type="match status" value="1"/>
</dbReference>
<dbReference type="Proteomes" id="UP001416393">
    <property type="component" value="Unassembled WGS sequence"/>
</dbReference>
<keyword evidence="8" id="KW-1185">Reference proteome</keyword>
<dbReference type="Pfam" id="PF08281">
    <property type="entry name" value="Sigma70_r4_2"/>
    <property type="match status" value="1"/>
</dbReference>
<dbReference type="Pfam" id="PF04542">
    <property type="entry name" value="Sigma70_r2"/>
    <property type="match status" value="1"/>
</dbReference>
<dbReference type="InterPro" id="IPR039425">
    <property type="entry name" value="RNA_pol_sigma-70-like"/>
</dbReference>
<dbReference type="InterPro" id="IPR014327">
    <property type="entry name" value="RNA_pol_sigma70_bacteroid"/>
</dbReference>
<protein>
    <submittedName>
        <fullName evidence="7">RNA polymerase sigma-70 factor</fullName>
    </submittedName>
</protein>
<keyword evidence="4" id="KW-0804">Transcription</keyword>
<dbReference type="PANTHER" id="PTHR43133:SF46">
    <property type="entry name" value="RNA POLYMERASE SIGMA-70 FACTOR ECF SUBFAMILY"/>
    <property type="match status" value="1"/>
</dbReference>
<accession>A0ABV0A995</accession>
<evidence type="ECO:0000256" key="1">
    <source>
        <dbReference type="ARBA" id="ARBA00010641"/>
    </source>
</evidence>
<reference evidence="7 8" key="1">
    <citation type="submission" date="2024-01" db="EMBL/GenBank/DDBJ databases">
        <title>Mariniflexile litorale sp. nov., isolated from the shallow sediments of the Sea of Japan.</title>
        <authorList>
            <person name="Romanenko L."/>
            <person name="Bystritskaya E."/>
            <person name="Isaeva M."/>
        </authorList>
    </citation>
    <scope>NUCLEOTIDE SEQUENCE [LARGE SCALE GENOMIC DNA]</scope>
    <source>
        <strain evidence="7 8">KCTC 32427</strain>
    </source>
</reference>
<keyword evidence="2" id="KW-0805">Transcription regulation</keyword>
<proteinExistence type="inferred from homology"/>
<dbReference type="InterPro" id="IPR014284">
    <property type="entry name" value="RNA_pol_sigma-70_dom"/>
</dbReference>
<name>A0ABV0A995_9FLAO</name>
<dbReference type="NCBIfam" id="TIGR02937">
    <property type="entry name" value="sigma70-ECF"/>
    <property type="match status" value="1"/>
</dbReference>
<feature type="domain" description="RNA polymerase sigma-70 region 2" evidence="5">
    <location>
        <begin position="20"/>
        <end position="84"/>
    </location>
</feature>
<evidence type="ECO:0000259" key="5">
    <source>
        <dbReference type="Pfam" id="PF04542"/>
    </source>
</evidence>